<comment type="caution">
    <text evidence="1">The sequence shown here is derived from an EMBL/GenBank/DDBJ whole genome shotgun (WGS) entry which is preliminary data.</text>
</comment>
<sequence length="817" mass="92457">MKRFKLSFGLGRFRRPFLLVSVVLGFACGPSFDPNEFMSFFMPESANSQPGDSRYFFTPQFYNDAEISEQYSDSMVIDENIKAWTTYAGNSFSEPQIYKALYSEEPDAVGALKAKLARTNAPAVTYLDFAWAADDGQGNPWDPNPTQADSTKLPELLDDAKTSYRTTTDAFLKERYAFQAVKLACEIEDYKQAQQLYDQLVKPLPKHTFMSDWAFCRRAGATLALGDTAQAIYEFAQVFDRCPSRRKAAETSLRKYGIHFQESALQYAKTDGERAAVYALCAIQPGQDALDLLKEIVRLTPKNPLIELVMAREINRNEYYFFTTDEGYISTNMSNHPDSTLVTRKSDPASYFDKLRSFALESAENKALTNPAFWYTAAAYLDYIGKDYKAAQTHLDEAVLLPSANANLKKQINVQRMLLLAAQITTITPEAENQLIGYLEAFDTTGNFRLNNAFVTVCKQFADTYRHKTESKSGWLSGCSRSKEQPVDGPSEAKAYLLTMLTTQAGSDSYFASTTDKNTIEDTISATTVEQTIDFASQAKTDFDKRLLKLSGVNNDYLSLLLGRRLMMEHQYAKAADAFEKVSDETWANESFAMYFQKNPFAVKMPAIHATDGSVNFPEEADENPYTPVQFARHMADLEQQAKAATGDKAAELYYQLGCGAWNLSWYGNSWLLVKSYWSGGEPPIYLLPSNPVEKQKRIDQLMNTDYYTTTHARGYFEQSVKSAKTPALTDRSAYMAARCEAHAFSLQRSIEQIRNGYVYEEDSTFVKNMLALRKTKYASAYNDFVNNHTRTMFNKEMIRECAMYKDFLTFGDRVDE</sequence>
<dbReference type="SUPFAM" id="SSF48452">
    <property type="entry name" value="TPR-like"/>
    <property type="match status" value="1"/>
</dbReference>
<proteinExistence type="predicted"/>
<dbReference type="PROSITE" id="PS51257">
    <property type="entry name" value="PROKAR_LIPOPROTEIN"/>
    <property type="match status" value="1"/>
</dbReference>
<dbReference type="Proteomes" id="UP000436006">
    <property type="component" value="Unassembled WGS sequence"/>
</dbReference>
<protein>
    <recommendedName>
        <fullName evidence="3">Tetratricopeptide repeat protein</fullName>
    </recommendedName>
</protein>
<dbReference type="Gene3D" id="1.25.40.10">
    <property type="entry name" value="Tetratricopeptide repeat domain"/>
    <property type="match status" value="1"/>
</dbReference>
<name>A0A7K1SA32_9BACT</name>
<reference evidence="1 2" key="1">
    <citation type="submission" date="2019-12" db="EMBL/GenBank/DDBJ databases">
        <title>Spirosoma sp. HMF4905 genome sequencing and assembly.</title>
        <authorList>
            <person name="Kang H."/>
            <person name="Cha I."/>
            <person name="Kim H."/>
            <person name="Joh K."/>
        </authorList>
    </citation>
    <scope>NUCLEOTIDE SEQUENCE [LARGE SCALE GENOMIC DNA]</scope>
    <source>
        <strain evidence="1 2">HMF4905</strain>
    </source>
</reference>
<dbReference type="InterPro" id="IPR011990">
    <property type="entry name" value="TPR-like_helical_dom_sf"/>
</dbReference>
<evidence type="ECO:0000313" key="2">
    <source>
        <dbReference type="Proteomes" id="UP000436006"/>
    </source>
</evidence>
<gene>
    <name evidence="1" type="ORF">GO755_10775</name>
</gene>
<evidence type="ECO:0008006" key="3">
    <source>
        <dbReference type="Google" id="ProtNLM"/>
    </source>
</evidence>
<dbReference type="EMBL" id="WPIN01000003">
    <property type="protein sequence ID" value="MVM30518.1"/>
    <property type="molecule type" value="Genomic_DNA"/>
</dbReference>
<keyword evidence="2" id="KW-1185">Reference proteome</keyword>
<evidence type="ECO:0000313" key="1">
    <source>
        <dbReference type="EMBL" id="MVM30518.1"/>
    </source>
</evidence>
<dbReference type="AlphaFoldDB" id="A0A7K1SA32"/>
<dbReference type="RefSeq" id="WP_157584746.1">
    <property type="nucleotide sequence ID" value="NZ_WPIN01000003.1"/>
</dbReference>
<accession>A0A7K1SA32</accession>
<organism evidence="1 2">
    <name type="scientific">Spirosoma arboris</name>
    <dbReference type="NCBI Taxonomy" id="2682092"/>
    <lineage>
        <taxon>Bacteria</taxon>
        <taxon>Pseudomonadati</taxon>
        <taxon>Bacteroidota</taxon>
        <taxon>Cytophagia</taxon>
        <taxon>Cytophagales</taxon>
        <taxon>Cytophagaceae</taxon>
        <taxon>Spirosoma</taxon>
    </lineage>
</organism>